<organismHost>
    <name type="scientific">Bacillus subtilis</name>
    <dbReference type="NCBI Taxonomy" id="1423"/>
</organismHost>
<reference evidence="1 2" key="1">
    <citation type="submission" date="2018-07" db="EMBL/GenBank/DDBJ databases">
        <title>Complete nucleotide sequence of Bacillus phage BSP38.</title>
        <authorList>
            <person name="Ghosh K."/>
            <person name="Kim K.-P."/>
        </authorList>
    </citation>
    <scope>NUCLEOTIDE SEQUENCE [LARGE SCALE GENOMIC DNA]</scope>
</reference>
<organism evidence="1 2">
    <name type="scientific">Bacillus phage BSP38</name>
    <dbReference type="NCBI Taxonomy" id="2283013"/>
    <lineage>
        <taxon>Viruses</taxon>
        <taxon>Duplodnaviria</taxon>
        <taxon>Heunggongvirae</taxon>
        <taxon>Uroviricota</taxon>
        <taxon>Caudoviricetes</taxon>
        <taxon>Herelleviridae</taxon>
        <taxon>Bastillevirinae</taxon>
        <taxon>Jeonjuvirus</taxon>
        <taxon>Jeonjuvirus BSP38</taxon>
    </lineage>
</organism>
<protein>
    <submittedName>
        <fullName evidence="1">Uncharacterized protein</fullName>
    </submittedName>
</protein>
<evidence type="ECO:0000313" key="1">
    <source>
        <dbReference type="EMBL" id="AXH71068.1"/>
    </source>
</evidence>
<gene>
    <name evidence="1" type="ORF">BSP38_026</name>
</gene>
<proteinExistence type="predicted"/>
<dbReference type="Proteomes" id="UP000260425">
    <property type="component" value="Segment"/>
</dbReference>
<accession>A0A345MJN6</accession>
<sequence length="139" mass="16177">MLVLNKRQAAAFEGLMQKGPDLALEVVFNKIVSKQSWGKIKLYDSEMERIDLTPLEWVSNIVLIKAVVTGEYELEDPRWVDAKDMGEAVYELAQGRPARSMLDPDRKYAVYNTLSDLREMEYVERTLKWQYLEEEKGDK</sequence>
<evidence type="ECO:0000313" key="2">
    <source>
        <dbReference type="Proteomes" id="UP000260425"/>
    </source>
</evidence>
<keyword evidence="2" id="KW-1185">Reference proteome</keyword>
<dbReference type="EMBL" id="MH606185">
    <property type="protein sequence ID" value="AXH71068.1"/>
    <property type="molecule type" value="Genomic_DNA"/>
</dbReference>
<name>A0A345MJN6_BPBSP</name>